<sequence>MIQRSAASTNRTFGIGYPHNQFQLEATVNNFKSPTASMFNRHEKRARSIVINEMQHNQLYKVKGGSPGGVFLYDSSRKSQVEDENQTNIVDFIKRNLNIGKQQKNMDFERHKELINKVYNKIKKRKDYGLDVKNLFNIQSCLNPKLKHHYLSNQGFFQIFTEANVLNQTFLQIIDQVSCYRVELGILLQKLVESYNSIILQQFEEFYRSENLKEKELSVKLAAQQQSTEELFQRRMEFEKKLESVQALIQGKDAQIASLMQEQESLEKENKYLRELLELDSGKKMTNNLVQNLDVEPNVLNARDEKIKVLNRRESSITSGKIQADKTQAKEEFTNNIEDLNVKIHKINNFQEVLKNLENEQNEKKNILAGMDRLLRTMMKSNTSHYKLNFSYKGVGFNLSRGWRIVLETLELYWRKHEQPQSKQINKHTKKTKQLLFQIKTIDLDSSRRLTSQEQSQKPSQNYQQLSSKGQFISPNSQIDLEPIDEQKEHKLAQNLTYSTPMDDYGSAQKILQMKEEDRIAELENRLNQMVVQSKNPDQLGDKQGESTSVWTIPSHILVFIANSIEDNQTGRVLPWPEFKLVIYDIYDHRIQNASEVNGVINTTYLCFEEYVLIYFLDRFKLRRLAELKIIETLTSLKYYVDIWPRAKSFAQLMNIVKPSKSQNQSASRKTQQQSYALIELSMPNIDIYFQEFFLYAYSMLQQDKDHFIESKDGITYVRVTHEEIITTTLMNWFNDQDSRKWFHKVRRNVKKIKTNPLDDFETDYIDTDVLLNMYCEEYKTKRKQNQKNLSKEFMRRYQEQEGLFNSEEIDKIVATCTPSQSPSVYVKYPGIISVRRAFLYALVCGENGFEISTQEFIAGCNRFGIDNPCPTVTKRISLFGNDEDFDELIKKELIKSSVQQQSKVHTTKQIKGNIKIETSRISTSNLRQNEPASSNLSGQKNIVTGIQNLKLLGRIQTAGLDPNGGDSILAGGVKLNIGQLGKDLAGDSQTNGQKKGTFTQEETSIGNKKIIIPSFSTTSALFSQHFSILRDLKKRIEGLKQAYYSQREEERSWEQVEKILHVLEAACKFLDFPIQS</sequence>
<keyword evidence="1" id="KW-0175">Coiled coil</keyword>
<dbReference type="InParanoid" id="A0A078AH45"/>
<evidence type="ECO:0000256" key="1">
    <source>
        <dbReference type="SAM" id="Coils"/>
    </source>
</evidence>
<dbReference type="OrthoDB" id="313172at2759"/>
<organism evidence="3 4">
    <name type="scientific">Stylonychia lemnae</name>
    <name type="common">Ciliate</name>
    <dbReference type="NCBI Taxonomy" id="5949"/>
    <lineage>
        <taxon>Eukaryota</taxon>
        <taxon>Sar</taxon>
        <taxon>Alveolata</taxon>
        <taxon>Ciliophora</taxon>
        <taxon>Intramacronucleata</taxon>
        <taxon>Spirotrichea</taxon>
        <taxon>Stichotrichia</taxon>
        <taxon>Sporadotrichida</taxon>
        <taxon>Oxytrichidae</taxon>
        <taxon>Stylonychinae</taxon>
        <taxon>Stylonychia</taxon>
    </lineage>
</organism>
<evidence type="ECO:0000313" key="4">
    <source>
        <dbReference type="Proteomes" id="UP000039865"/>
    </source>
</evidence>
<name>A0A078AH45_STYLE</name>
<evidence type="ECO:0000256" key="2">
    <source>
        <dbReference type="SAM" id="MobiDB-lite"/>
    </source>
</evidence>
<dbReference type="EMBL" id="CCKQ01009652">
    <property type="protein sequence ID" value="CDW81151.1"/>
    <property type="molecule type" value="Genomic_DNA"/>
</dbReference>
<dbReference type="AlphaFoldDB" id="A0A078AH45"/>
<gene>
    <name evidence="3" type="primary">Contig3287.g3517</name>
    <name evidence="3" type="ORF">STYLEM_10161</name>
</gene>
<feature type="compositionally biased region" description="Polar residues" evidence="2">
    <location>
        <begin position="449"/>
        <end position="469"/>
    </location>
</feature>
<dbReference type="Proteomes" id="UP000039865">
    <property type="component" value="Unassembled WGS sequence"/>
</dbReference>
<reference evidence="3 4" key="1">
    <citation type="submission" date="2014-06" db="EMBL/GenBank/DDBJ databases">
        <authorList>
            <person name="Swart Estienne"/>
        </authorList>
    </citation>
    <scope>NUCLEOTIDE SEQUENCE [LARGE SCALE GENOMIC DNA]</scope>
    <source>
        <strain evidence="3 4">130c</strain>
    </source>
</reference>
<protein>
    <submittedName>
        <fullName evidence="3">Uncharacterized protein</fullName>
    </submittedName>
</protein>
<proteinExistence type="predicted"/>
<feature type="region of interest" description="Disordered" evidence="2">
    <location>
        <begin position="448"/>
        <end position="469"/>
    </location>
</feature>
<feature type="coiled-coil region" evidence="1">
    <location>
        <begin position="242"/>
        <end position="276"/>
    </location>
</feature>
<keyword evidence="4" id="KW-1185">Reference proteome</keyword>
<feature type="coiled-coil region" evidence="1">
    <location>
        <begin position="340"/>
        <end position="377"/>
    </location>
</feature>
<evidence type="ECO:0000313" key="3">
    <source>
        <dbReference type="EMBL" id="CDW81151.1"/>
    </source>
</evidence>
<accession>A0A078AH45</accession>